<comment type="caution">
    <text evidence="1">The sequence shown here is derived from an EMBL/GenBank/DDBJ whole genome shotgun (WGS) entry which is preliminary data.</text>
</comment>
<gene>
    <name evidence="1" type="ORF">J2X87_005638</name>
</gene>
<organism evidence="1 2">
    <name type="scientific">Pseudomonas synxantha</name>
    <dbReference type="NCBI Taxonomy" id="47883"/>
    <lineage>
        <taxon>Bacteria</taxon>
        <taxon>Pseudomonadati</taxon>
        <taxon>Pseudomonadota</taxon>
        <taxon>Gammaproteobacteria</taxon>
        <taxon>Pseudomonadales</taxon>
        <taxon>Pseudomonadaceae</taxon>
        <taxon>Pseudomonas</taxon>
    </lineage>
</organism>
<dbReference type="EMBL" id="JAVDSD010000024">
    <property type="protein sequence ID" value="MDR6610527.1"/>
    <property type="molecule type" value="Genomic_DNA"/>
</dbReference>
<sequence>MPKVSPADRHCLWENQLLAVFLRQTFRLAILLFSAGTSSSVLACPGGQYQVCMVACFCAPGSEEEIGTIFKNMNQMAASGLQSWIEQSRNTAATGDIRTIPLNIRAQLEPFYDIQVLDSARYKVGDDVELNAAHTMMQNPDVSAVTLIDIIVFRSPDDALNNVALWAHELKHVQQYLQWGVHEFATRYTRDYTAVETPAYAIQTQVSRALRAGAAPPEPPRNP</sequence>
<protein>
    <submittedName>
        <fullName evidence="1">Uncharacterized protein</fullName>
    </submittedName>
</protein>
<evidence type="ECO:0000313" key="2">
    <source>
        <dbReference type="Proteomes" id="UP001259420"/>
    </source>
</evidence>
<name>A0ACC6JW26_9PSED</name>
<keyword evidence="2" id="KW-1185">Reference proteome</keyword>
<reference evidence="1" key="1">
    <citation type="submission" date="2023-07" db="EMBL/GenBank/DDBJ databases">
        <title>Sorghum-associated microbial communities from plants grown in Nebraska, USA.</title>
        <authorList>
            <person name="Schachtman D."/>
        </authorList>
    </citation>
    <scope>NUCLEOTIDE SEQUENCE</scope>
    <source>
        <strain evidence="1">BE46</strain>
    </source>
</reference>
<proteinExistence type="predicted"/>
<accession>A0ACC6JW26</accession>
<dbReference type="Proteomes" id="UP001259420">
    <property type="component" value="Unassembled WGS sequence"/>
</dbReference>
<evidence type="ECO:0000313" key="1">
    <source>
        <dbReference type="EMBL" id="MDR6610527.1"/>
    </source>
</evidence>